<dbReference type="Pfam" id="PF00270">
    <property type="entry name" value="DEAD"/>
    <property type="match status" value="1"/>
</dbReference>
<dbReference type="PANTHER" id="PTHR47964:SF1">
    <property type="entry name" value="ATP-DEPENDENT DNA HELICASE HOMOLOG RECG, CHLOROPLASTIC"/>
    <property type="match status" value="1"/>
</dbReference>
<dbReference type="Gene3D" id="2.40.50.140">
    <property type="entry name" value="Nucleic acid-binding proteins"/>
    <property type="match status" value="1"/>
</dbReference>
<dbReference type="AlphaFoldDB" id="A0A2U1E4I4"/>
<evidence type="ECO:0000256" key="6">
    <source>
        <dbReference type="ARBA" id="ARBA00022806"/>
    </source>
</evidence>
<evidence type="ECO:0000256" key="2">
    <source>
        <dbReference type="ARBA" id="ARBA00017846"/>
    </source>
</evidence>
<keyword evidence="10 15" id="KW-0234">DNA repair</keyword>
<evidence type="ECO:0000259" key="17">
    <source>
        <dbReference type="PROSITE" id="PS51194"/>
    </source>
</evidence>
<dbReference type="InterPro" id="IPR033454">
    <property type="entry name" value="RecG_wedge"/>
</dbReference>
<dbReference type="PANTHER" id="PTHR47964">
    <property type="entry name" value="ATP-DEPENDENT DNA HELICASE HOMOLOG RECG, CHLOROPLASTIC"/>
    <property type="match status" value="1"/>
</dbReference>
<proteinExistence type="inferred from homology"/>
<organism evidence="18 19">
    <name type="scientific">Ezakiella coagulans</name>
    <dbReference type="NCBI Taxonomy" id="46507"/>
    <lineage>
        <taxon>Bacteria</taxon>
        <taxon>Bacillati</taxon>
        <taxon>Bacillota</taxon>
        <taxon>Tissierellia</taxon>
        <taxon>Ezakiella</taxon>
    </lineage>
</organism>
<evidence type="ECO:0000259" key="16">
    <source>
        <dbReference type="PROSITE" id="PS51192"/>
    </source>
</evidence>
<dbReference type="NCBIfam" id="TIGR00643">
    <property type="entry name" value="recG"/>
    <property type="match status" value="1"/>
</dbReference>
<dbReference type="SMART" id="SM00487">
    <property type="entry name" value="DEXDc"/>
    <property type="match status" value="1"/>
</dbReference>
<evidence type="ECO:0000256" key="4">
    <source>
        <dbReference type="ARBA" id="ARBA00022763"/>
    </source>
</evidence>
<dbReference type="PROSITE" id="PS51194">
    <property type="entry name" value="HELICASE_CTER"/>
    <property type="match status" value="1"/>
</dbReference>
<feature type="domain" description="Helicase C-terminal" evidence="17">
    <location>
        <begin position="458"/>
        <end position="603"/>
    </location>
</feature>
<dbReference type="GO" id="GO:0006310">
    <property type="term" value="P:DNA recombination"/>
    <property type="evidence" value="ECO:0007669"/>
    <property type="project" value="UniProtKB-UniRule"/>
</dbReference>
<dbReference type="InterPro" id="IPR004609">
    <property type="entry name" value="ATP-dep_DNA_helicase_RecG"/>
</dbReference>
<dbReference type="GO" id="GO:0006281">
    <property type="term" value="P:DNA repair"/>
    <property type="evidence" value="ECO:0007669"/>
    <property type="project" value="UniProtKB-UniRule"/>
</dbReference>
<evidence type="ECO:0000256" key="8">
    <source>
        <dbReference type="ARBA" id="ARBA00023125"/>
    </source>
</evidence>
<dbReference type="SMART" id="SM00490">
    <property type="entry name" value="HELICc"/>
    <property type="match status" value="1"/>
</dbReference>
<dbReference type="SUPFAM" id="SSF50249">
    <property type="entry name" value="Nucleic acid-binding proteins"/>
    <property type="match status" value="1"/>
</dbReference>
<evidence type="ECO:0000256" key="10">
    <source>
        <dbReference type="ARBA" id="ARBA00023204"/>
    </source>
</evidence>
<reference evidence="18 19" key="1">
    <citation type="submission" date="2018-04" db="EMBL/GenBank/DDBJ databases">
        <title>Genomic Encyclopedia of Type Strains, Phase IV (KMG-IV): sequencing the most valuable type-strain genomes for metagenomic binning, comparative biology and taxonomic classification.</title>
        <authorList>
            <person name="Goeker M."/>
        </authorList>
    </citation>
    <scope>NUCLEOTIDE SEQUENCE [LARGE SCALE GENOMIC DNA]</scope>
    <source>
        <strain evidence="18 19">DSM 20705</strain>
    </source>
</reference>
<keyword evidence="19" id="KW-1185">Reference proteome</keyword>
<dbReference type="GO" id="GO:0043138">
    <property type="term" value="F:3'-5' DNA helicase activity"/>
    <property type="evidence" value="ECO:0007669"/>
    <property type="project" value="UniProtKB-EC"/>
</dbReference>
<dbReference type="InterPro" id="IPR014001">
    <property type="entry name" value="Helicase_ATP-bd"/>
</dbReference>
<comment type="function">
    <text evidence="15">Plays a critical role in recombination and DNA repair. Helps process Holliday junction intermediates to mature products by catalyzing branch migration. Has replication fork regression activity, unwinds stalled or blocked replication forks to make a HJ that can be resolved. Has a DNA unwinding activity characteristic of a DNA helicase with 3'-5' polarity.</text>
</comment>
<dbReference type="InterPro" id="IPR027417">
    <property type="entry name" value="P-loop_NTPase"/>
</dbReference>
<evidence type="ECO:0000256" key="14">
    <source>
        <dbReference type="ARBA" id="ARBA00048988"/>
    </source>
</evidence>
<keyword evidence="4 15" id="KW-0227">DNA damage</keyword>
<dbReference type="Pfam" id="PF00271">
    <property type="entry name" value="Helicase_C"/>
    <property type="match status" value="1"/>
</dbReference>
<keyword evidence="8" id="KW-0238">DNA-binding</keyword>
<comment type="caution">
    <text evidence="18">The sequence shown here is derived from an EMBL/GenBank/DDBJ whole genome shotgun (WGS) entry which is preliminary data.</text>
</comment>
<evidence type="ECO:0000256" key="12">
    <source>
        <dbReference type="ARBA" id="ARBA00034617"/>
    </source>
</evidence>
<name>A0A2U1E4I4_9FIRM</name>
<dbReference type="InterPro" id="IPR012340">
    <property type="entry name" value="NA-bd_OB-fold"/>
</dbReference>
<evidence type="ECO:0000313" key="19">
    <source>
        <dbReference type="Proteomes" id="UP000245793"/>
    </source>
</evidence>
<dbReference type="RefSeq" id="WP_116480025.1">
    <property type="nucleotide sequence ID" value="NZ_QEKV01000004.1"/>
</dbReference>
<dbReference type="NCBIfam" id="NF008168">
    <property type="entry name" value="PRK10917.2-2"/>
    <property type="match status" value="1"/>
</dbReference>
<evidence type="ECO:0000256" key="1">
    <source>
        <dbReference type="ARBA" id="ARBA00007504"/>
    </source>
</evidence>
<evidence type="ECO:0000313" key="18">
    <source>
        <dbReference type="EMBL" id="PVY94599.1"/>
    </source>
</evidence>
<dbReference type="NCBIfam" id="NF008165">
    <property type="entry name" value="PRK10917.1-3"/>
    <property type="match status" value="1"/>
</dbReference>
<evidence type="ECO:0000256" key="7">
    <source>
        <dbReference type="ARBA" id="ARBA00022840"/>
    </source>
</evidence>
<dbReference type="Proteomes" id="UP000245793">
    <property type="component" value="Unassembled WGS sequence"/>
</dbReference>
<comment type="catalytic activity">
    <reaction evidence="14 15">
        <text>ATP + H2O = ADP + phosphate + H(+)</text>
        <dbReference type="Rhea" id="RHEA:13065"/>
        <dbReference type="ChEBI" id="CHEBI:15377"/>
        <dbReference type="ChEBI" id="CHEBI:15378"/>
        <dbReference type="ChEBI" id="CHEBI:30616"/>
        <dbReference type="ChEBI" id="CHEBI:43474"/>
        <dbReference type="ChEBI" id="CHEBI:456216"/>
        <dbReference type="EC" id="5.6.2.4"/>
    </reaction>
</comment>
<protein>
    <recommendedName>
        <fullName evidence="2 15">ATP-dependent DNA helicase RecG</fullName>
        <ecNumber evidence="13 15">5.6.2.4</ecNumber>
    </recommendedName>
</protein>
<evidence type="ECO:0000256" key="9">
    <source>
        <dbReference type="ARBA" id="ARBA00023172"/>
    </source>
</evidence>
<evidence type="ECO:0000256" key="15">
    <source>
        <dbReference type="RuleBase" id="RU363016"/>
    </source>
</evidence>
<keyword evidence="7 15" id="KW-0067">ATP-binding</keyword>
<keyword evidence="3 15" id="KW-0547">Nucleotide-binding</keyword>
<evidence type="ECO:0000256" key="13">
    <source>
        <dbReference type="ARBA" id="ARBA00034808"/>
    </source>
</evidence>
<evidence type="ECO:0000256" key="11">
    <source>
        <dbReference type="ARBA" id="ARBA00023235"/>
    </source>
</evidence>
<dbReference type="InterPro" id="IPR047112">
    <property type="entry name" value="RecG/Mfd"/>
</dbReference>
<keyword evidence="9 15" id="KW-0233">DNA recombination</keyword>
<accession>A0A2U1E4I4</accession>
<dbReference type="PROSITE" id="PS51192">
    <property type="entry name" value="HELICASE_ATP_BIND_1"/>
    <property type="match status" value="1"/>
</dbReference>
<evidence type="ECO:0000256" key="5">
    <source>
        <dbReference type="ARBA" id="ARBA00022801"/>
    </source>
</evidence>
<dbReference type="GO" id="GO:0005524">
    <property type="term" value="F:ATP binding"/>
    <property type="evidence" value="ECO:0007669"/>
    <property type="project" value="UniProtKB-KW"/>
</dbReference>
<dbReference type="InterPro" id="IPR001650">
    <property type="entry name" value="Helicase_C-like"/>
</dbReference>
<feature type="domain" description="Helicase ATP-binding" evidence="16">
    <location>
        <begin position="264"/>
        <end position="425"/>
    </location>
</feature>
<gene>
    <name evidence="18" type="ORF">C7381_104105</name>
</gene>
<dbReference type="EC" id="5.6.2.4" evidence="13 15"/>
<comment type="similarity">
    <text evidence="1 15">Belongs to the helicase family. RecG subfamily.</text>
</comment>
<dbReference type="EMBL" id="QEKV01000004">
    <property type="protein sequence ID" value="PVY94599.1"/>
    <property type="molecule type" value="Genomic_DNA"/>
</dbReference>
<evidence type="ECO:0000256" key="3">
    <source>
        <dbReference type="ARBA" id="ARBA00022741"/>
    </source>
</evidence>
<dbReference type="InterPro" id="IPR011545">
    <property type="entry name" value="DEAD/DEAH_box_helicase_dom"/>
</dbReference>
<keyword evidence="11" id="KW-0413">Isomerase</keyword>
<dbReference type="GO" id="GO:0016887">
    <property type="term" value="F:ATP hydrolysis activity"/>
    <property type="evidence" value="ECO:0007669"/>
    <property type="project" value="RHEA"/>
</dbReference>
<dbReference type="GO" id="GO:0003677">
    <property type="term" value="F:DNA binding"/>
    <property type="evidence" value="ECO:0007669"/>
    <property type="project" value="UniProtKB-KW"/>
</dbReference>
<comment type="catalytic activity">
    <reaction evidence="12 15">
        <text>Couples ATP hydrolysis with the unwinding of duplex DNA by translocating in the 3'-5' direction.</text>
        <dbReference type="EC" id="5.6.2.4"/>
    </reaction>
</comment>
<dbReference type="Gene3D" id="3.40.50.300">
    <property type="entry name" value="P-loop containing nucleotide triphosphate hydrolases"/>
    <property type="match status" value="2"/>
</dbReference>
<dbReference type="Pfam" id="PF17191">
    <property type="entry name" value="RecG_wedge"/>
    <property type="match status" value="1"/>
</dbReference>
<keyword evidence="5 15" id="KW-0378">Hydrolase</keyword>
<dbReference type="SUPFAM" id="SSF52540">
    <property type="entry name" value="P-loop containing nucleoside triphosphate hydrolases"/>
    <property type="match status" value="1"/>
</dbReference>
<keyword evidence="6 15" id="KW-0347">Helicase</keyword>
<sequence length="672" mass="76401">MELKDIKKIGPKRLEGLRKLNITDINDLVFYSPNYYEDRKTLVRVKDLDFEKKQLVHLKIVAGPARRKTASNMTMVSYNATDGERPVEIVFFNQSFAVSYFKKGLSYYIFGKPSIYNNRVSFSNPIFSQVKGKDLGVIVPIYPLNATITNKILRESIKAALDNFMDIRLLPDEIVKKYNFLSIKALLRMIHFPEEIEKANYAIKSMAYVEAFLLNVMKYSNFSFTKKSKGKVIRDTSEERDFLRGLPFLLTEGQKDAIVDIKRDLEADYSMNRLLQGDVGSGKTVVGQYMAIKTVAGGRQVAFMAPTTLLAVQNYEKLKTFADKFNMNCELLISKTKKKDKERIYEEVQNGNIDILVGTHSLLNEDINFKDLGSVIIDEQHRFGVNQRNNLIEKGNGTNVLVMSATPIPRSLSIILYGDMDISEIKTMPEGRQKIDTYVLTEKEMDSINSFVRRELQNGRQAYYVCPLIEESEKSDLNSATELYERLKEEFTGKNVALLTGRTDDEEKEKIMTDFKDGLIDVLVSTTVIEVGIDVPNATTIVIMNGERFGLAQLHQLRGRVGRGQYKSTCIIAHNAKNDETYSRLKTIERSNDGFYIAMEDLKQRGPGEILGLKQSGAQKFKFLDFETDLNIVMRAKNDFDEYIKNASEAEVTELKNNAELLLGKIESGVLN</sequence>